<dbReference type="OrthoDB" id="9046151at2"/>
<evidence type="ECO:0000259" key="2">
    <source>
        <dbReference type="Pfam" id="PF00496"/>
    </source>
</evidence>
<dbReference type="InterPro" id="IPR030678">
    <property type="entry name" value="Peptide/Ni-bd"/>
</dbReference>
<name>A0A3N3ZQV9_9MICC</name>
<sequence>MNPLLSRRRLLGTVALSSAAAVALSACGGGGGGGEGGGTVTAFSVEPENPLIPSNTTEQGGGRPVELIFKGLISYDEDAQPVNELAESIESEDNINWTIKIKGGKKFTNGEDITSQSFVDAWNYAAAAKNAQQGSYFFEVIKGYDKVSAEGSEEDEMEGLKVVDDTTFEVELSQADITFPNRLGYHTYVPLPASAFEDMEAFGENPVGWGPFKMDGEGAWSHNEEIRLVKNEDYDGSQPAQLDALTFKLYQSAEGAYSDLISGNLDILDQIPPSSMDVREDDLSGRTDQVEYAGNYTFGIPYYLEGWSGEAGKLRRQAISLSINREELIDQVIKQGTPAKDFTSPAVEGFPESFKNQEFVEFDAKKAKELWDQADEIEKYNGKPFELAYNADGGHQEWVDAVCNMIKNALGIEAQGKSYATFKELRTEANAGELTSAFRSGWMADYPSMYNFLSAQFATGGSSNDPKYENPEFDKKLKEGLEAETVEDANKAFIEADEMLLEDIPAVPLYYPARTFGWSENVNDVKLTWNGEIDYAVVTQA</sequence>
<feature type="signal peptide" evidence="1">
    <location>
        <begin position="1"/>
        <end position="25"/>
    </location>
</feature>
<feature type="domain" description="Solute-binding protein family 5" evidence="2">
    <location>
        <begin position="81"/>
        <end position="463"/>
    </location>
</feature>
<protein>
    <submittedName>
        <fullName evidence="3">ABC transporter substrate-binding protein</fullName>
    </submittedName>
</protein>
<dbReference type="PROSITE" id="PS51257">
    <property type="entry name" value="PROKAR_LIPOPROTEIN"/>
    <property type="match status" value="1"/>
</dbReference>
<evidence type="ECO:0000313" key="3">
    <source>
        <dbReference type="EMBL" id="ROZ62680.1"/>
    </source>
</evidence>
<dbReference type="GO" id="GO:0043190">
    <property type="term" value="C:ATP-binding cassette (ABC) transporter complex"/>
    <property type="evidence" value="ECO:0007669"/>
    <property type="project" value="InterPro"/>
</dbReference>
<keyword evidence="4" id="KW-1185">Reference proteome</keyword>
<dbReference type="Gene3D" id="3.10.105.10">
    <property type="entry name" value="Dipeptide-binding Protein, Domain 3"/>
    <property type="match status" value="1"/>
</dbReference>
<dbReference type="PIRSF" id="PIRSF002741">
    <property type="entry name" value="MppA"/>
    <property type="match status" value="1"/>
</dbReference>
<dbReference type="PROSITE" id="PS51318">
    <property type="entry name" value="TAT"/>
    <property type="match status" value="1"/>
</dbReference>
<comment type="caution">
    <text evidence="3">The sequence shown here is derived from an EMBL/GenBank/DDBJ whole genome shotgun (WGS) entry which is preliminary data.</text>
</comment>
<feature type="chain" id="PRO_5018105310" evidence="1">
    <location>
        <begin position="26"/>
        <end position="541"/>
    </location>
</feature>
<evidence type="ECO:0000256" key="1">
    <source>
        <dbReference type="SAM" id="SignalP"/>
    </source>
</evidence>
<dbReference type="GO" id="GO:0015833">
    <property type="term" value="P:peptide transport"/>
    <property type="evidence" value="ECO:0007669"/>
    <property type="project" value="TreeGrafter"/>
</dbReference>
<dbReference type="Pfam" id="PF00496">
    <property type="entry name" value="SBP_bac_5"/>
    <property type="match status" value="1"/>
</dbReference>
<dbReference type="InterPro" id="IPR000914">
    <property type="entry name" value="SBP_5_dom"/>
</dbReference>
<dbReference type="PANTHER" id="PTHR30290:SF83">
    <property type="entry name" value="ABC TRANSPORTER SUBSTRATE-BINDING PROTEIN"/>
    <property type="match status" value="1"/>
</dbReference>
<organism evidence="3 4">
    <name type="scientific">Kocuria soli</name>
    <dbReference type="NCBI Taxonomy" id="2485125"/>
    <lineage>
        <taxon>Bacteria</taxon>
        <taxon>Bacillati</taxon>
        <taxon>Actinomycetota</taxon>
        <taxon>Actinomycetes</taxon>
        <taxon>Micrococcales</taxon>
        <taxon>Micrococcaceae</taxon>
        <taxon>Kocuria</taxon>
    </lineage>
</organism>
<dbReference type="InterPro" id="IPR039424">
    <property type="entry name" value="SBP_5"/>
</dbReference>
<dbReference type="GO" id="GO:0042597">
    <property type="term" value="C:periplasmic space"/>
    <property type="evidence" value="ECO:0007669"/>
    <property type="project" value="UniProtKB-ARBA"/>
</dbReference>
<dbReference type="Gene3D" id="3.40.190.10">
    <property type="entry name" value="Periplasmic binding protein-like II"/>
    <property type="match status" value="1"/>
</dbReference>
<proteinExistence type="predicted"/>
<accession>A0A3N3ZQV9</accession>
<keyword evidence="1" id="KW-0732">Signal</keyword>
<evidence type="ECO:0000313" key="4">
    <source>
        <dbReference type="Proteomes" id="UP000270616"/>
    </source>
</evidence>
<dbReference type="Proteomes" id="UP000270616">
    <property type="component" value="Unassembled WGS sequence"/>
</dbReference>
<gene>
    <name evidence="3" type="ORF">EDL96_09440</name>
</gene>
<dbReference type="SUPFAM" id="SSF53850">
    <property type="entry name" value="Periplasmic binding protein-like II"/>
    <property type="match status" value="1"/>
</dbReference>
<dbReference type="PANTHER" id="PTHR30290">
    <property type="entry name" value="PERIPLASMIC BINDING COMPONENT OF ABC TRANSPORTER"/>
    <property type="match status" value="1"/>
</dbReference>
<dbReference type="AlphaFoldDB" id="A0A3N3ZQV9"/>
<dbReference type="EMBL" id="RKMF01000011">
    <property type="protein sequence ID" value="ROZ62680.1"/>
    <property type="molecule type" value="Genomic_DNA"/>
</dbReference>
<dbReference type="Gene3D" id="3.90.76.10">
    <property type="entry name" value="Dipeptide-binding Protein, Domain 1"/>
    <property type="match status" value="1"/>
</dbReference>
<dbReference type="GO" id="GO:1904680">
    <property type="term" value="F:peptide transmembrane transporter activity"/>
    <property type="evidence" value="ECO:0007669"/>
    <property type="project" value="TreeGrafter"/>
</dbReference>
<reference evidence="3 4" key="1">
    <citation type="submission" date="2018-10" db="EMBL/GenBank/DDBJ databases">
        <title>Kocuria sp. M5W7-7, whole genome shotgun sequence.</title>
        <authorList>
            <person name="Tuo L."/>
        </authorList>
    </citation>
    <scope>NUCLEOTIDE SEQUENCE [LARGE SCALE GENOMIC DNA]</scope>
    <source>
        <strain evidence="3 4">M5W7-7</strain>
    </source>
</reference>
<dbReference type="InterPro" id="IPR006311">
    <property type="entry name" value="TAT_signal"/>
</dbReference>
<dbReference type="CDD" id="cd00995">
    <property type="entry name" value="PBP2_NikA_DppA_OppA_like"/>
    <property type="match status" value="1"/>
</dbReference>